<protein>
    <recommendedName>
        <fullName evidence="7">Pentatricopeptide repeat-containing protein</fullName>
    </recommendedName>
</protein>
<feature type="repeat" description="PPR" evidence="4">
    <location>
        <begin position="173"/>
        <end position="207"/>
    </location>
</feature>
<dbReference type="InterPro" id="IPR046960">
    <property type="entry name" value="PPR_At4g14850-like_plant"/>
</dbReference>
<proteinExistence type="inferred from homology"/>
<evidence type="ECO:0000256" key="1">
    <source>
        <dbReference type="ARBA" id="ARBA00006643"/>
    </source>
</evidence>
<dbReference type="FunFam" id="1.25.40.10:FF:000090">
    <property type="entry name" value="Pentatricopeptide repeat-containing protein, chloroplastic"/>
    <property type="match status" value="1"/>
</dbReference>
<dbReference type="Pfam" id="PF13041">
    <property type="entry name" value="PPR_2"/>
    <property type="match status" value="2"/>
</dbReference>
<comment type="caution">
    <text evidence="5">The sequence shown here is derived from an EMBL/GenBank/DDBJ whole genome shotgun (WGS) entry which is preliminary data.</text>
</comment>
<comment type="similarity">
    <text evidence="1">Belongs to the PPR family. PCMP-H subfamily.</text>
</comment>
<dbReference type="InterPro" id="IPR046848">
    <property type="entry name" value="E_motif"/>
</dbReference>
<dbReference type="NCBIfam" id="TIGR00756">
    <property type="entry name" value="PPR"/>
    <property type="match status" value="2"/>
</dbReference>
<evidence type="ECO:0000313" key="6">
    <source>
        <dbReference type="Proteomes" id="UP000015453"/>
    </source>
</evidence>
<dbReference type="GO" id="GO:0009451">
    <property type="term" value="P:RNA modification"/>
    <property type="evidence" value="ECO:0007669"/>
    <property type="project" value="InterPro"/>
</dbReference>
<organism evidence="5 6">
    <name type="scientific">Genlisea aurea</name>
    <dbReference type="NCBI Taxonomy" id="192259"/>
    <lineage>
        <taxon>Eukaryota</taxon>
        <taxon>Viridiplantae</taxon>
        <taxon>Streptophyta</taxon>
        <taxon>Embryophyta</taxon>
        <taxon>Tracheophyta</taxon>
        <taxon>Spermatophyta</taxon>
        <taxon>Magnoliopsida</taxon>
        <taxon>eudicotyledons</taxon>
        <taxon>Gunneridae</taxon>
        <taxon>Pentapetalae</taxon>
        <taxon>asterids</taxon>
        <taxon>lamiids</taxon>
        <taxon>Lamiales</taxon>
        <taxon>Lentibulariaceae</taxon>
        <taxon>Genlisea</taxon>
    </lineage>
</organism>
<feature type="non-terminal residue" evidence="5">
    <location>
        <position position="455"/>
    </location>
</feature>
<dbReference type="PANTHER" id="PTHR24015">
    <property type="entry name" value="OS07G0578800 PROTEIN-RELATED"/>
    <property type="match status" value="1"/>
</dbReference>
<dbReference type="GO" id="GO:0005739">
    <property type="term" value="C:mitochondrion"/>
    <property type="evidence" value="ECO:0007669"/>
    <property type="project" value="TreeGrafter"/>
</dbReference>
<sequence>GFRMKFKEFDALLSECVKLKCLRGGQTVQVLMMKMRYLPPSYLTRRLILLYLRCDVLDDARKVFDEMPDRDVVSWTSIIHGYSTTGLYSEALGLFIQMLRSGTGPNEYTFATILTCCVGDSSVVRCGLQIHSLVVKCRYELHKHVGCSLLDFYAKSGRIHDARKVFDGLPQKDLVCYTAIITGYAQLGRDGEALELLSALQNKGMALNYVTYTGILTALSGIAAHEYGRQVHCNALRSGQSHVVLENSLIDMYSKCGNLSYARRIFDTMTEKTVVSWNTMLAGYANHGNGKDLVELYGSMRVDGGGTIPNRETLLIALSGCSHGGMEEIGLQLFDEMKRRYEVDLGVEHYGCVVDLLARGGQLERALGFVEEMGVSIEPNAAIWSSVLGGCAVHGNVVVGRVAAEKLMEMEPENGGNYSVVCNLYWCDGRWEDVRRVREMMVEKDVLKKPGRSWI</sequence>
<keyword evidence="3" id="KW-0809">Transit peptide</keyword>
<dbReference type="InterPro" id="IPR002885">
    <property type="entry name" value="PPR_rpt"/>
</dbReference>
<evidence type="ECO:0000256" key="3">
    <source>
        <dbReference type="ARBA" id="ARBA00022946"/>
    </source>
</evidence>
<feature type="non-terminal residue" evidence="5">
    <location>
        <position position="1"/>
    </location>
</feature>
<keyword evidence="6" id="KW-1185">Reference proteome</keyword>
<dbReference type="PROSITE" id="PS51375">
    <property type="entry name" value="PPR"/>
    <property type="match status" value="3"/>
</dbReference>
<dbReference type="OrthoDB" id="185373at2759"/>
<dbReference type="AlphaFoldDB" id="S8CP37"/>
<feature type="repeat" description="PPR" evidence="4">
    <location>
        <begin position="71"/>
        <end position="105"/>
    </location>
</feature>
<dbReference type="FunFam" id="1.25.40.10:FF:000488">
    <property type="entry name" value="Pentatricopeptide repeat-containing protein, mitochondrial"/>
    <property type="match status" value="1"/>
</dbReference>
<evidence type="ECO:0000313" key="5">
    <source>
        <dbReference type="EMBL" id="EPS66591.1"/>
    </source>
</evidence>
<dbReference type="Pfam" id="PF20431">
    <property type="entry name" value="E_motif"/>
    <property type="match status" value="1"/>
</dbReference>
<dbReference type="GO" id="GO:0003723">
    <property type="term" value="F:RNA binding"/>
    <property type="evidence" value="ECO:0007669"/>
    <property type="project" value="InterPro"/>
</dbReference>
<evidence type="ECO:0000256" key="2">
    <source>
        <dbReference type="ARBA" id="ARBA00022737"/>
    </source>
</evidence>
<accession>S8CP37</accession>
<reference evidence="5 6" key="1">
    <citation type="journal article" date="2013" name="BMC Genomics">
        <title>The miniature genome of a carnivorous plant Genlisea aurea contains a low number of genes and short non-coding sequences.</title>
        <authorList>
            <person name="Leushkin E.V."/>
            <person name="Sutormin R.A."/>
            <person name="Nabieva E.R."/>
            <person name="Penin A.A."/>
            <person name="Kondrashov A.S."/>
            <person name="Logacheva M.D."/>
        </authorList>
    </citation>
    <scope>NUCLEOTIDE SEQUENCE [LARGE SCALE GENOMIC DNA]</scope>
</reference>
<dbReference type="PANTHER" id="PTHR24015:SF1693">
    <property type="entry name" value="DYW DOMAIN-CONTAINING PROTEIN"/>
    <property type="match status" value="1"/>
</dbReference>
<gene>
    <name evidence="5" type="ORF">M569_08182</name>
</gene>
<dbReference type="Proteomes" id="UP000015453">
    <property type="component" value="Unassembled WGS sequence"/>
</dbReference>
<dbReference type="Gene3D" id="1.25.40.10">
    <property type="entry name" value="Tetratricopeptide repeat domain"/>
    <property type="match status" value="3"/>
</dbReference>
<dbReference type="InterPro" id="IPR011990">
    <property type="entry name" value="TPR-like_helical_dom_sf"/>
</dbReference>
<name>S8CP37_9LAMI</name>
<dbReference type="Pfam" id="PF01535">
    <property type="entry name" value="PPR"/>
    <property type="match status" value="5"/>
</dbReference>
<feature type="repeat" description="PPR" evidence="4">
    <location>
        <begin position="273"/>
        <end position="307"/>
    </location>
</feature>
<evidence type="ECO:0008006" key="7">
    <source>
        <dbReference type="Google" id="ProtNLM"/>
    </source>
</evidence>
<keyword evidence="2" id="KW-0677">Repeat</keyword>
<dbReference type="EMBL" id="AUSU01003598">
    <property type="protein sequence ID" value="EPS66591.1"/>
    <property type="molecule type" value="Genomic_DNA"/>
</dbReference>
<evidence type="ECO:0000256" key="4">
    <source>
        <dbReference type="PROSITE-ProRule" id="PRU00708"/>
    </source>
</evidence>